<name>A0ABD3A1Q9_9GENT</name>
<comment type="caution">
    <text evidence="1">The sequence shown here is derived from an EMBL/GenBank/DDBJ whole genome shotgun (WGS) entry which is preliminary data.</text>
</comment>
<evidence type="ECO:0000313" key="2">
    <source>
        <dbReference type="Proteomes" id="UP001630127"/>
    </source>
</evidence>
<dbReference type="EMBL" id="JBJUIK010000007">
    <property type="protein sequence ID" value="KAL3524475.1"/>
    <property type="molecule type" value="Genomic_DNA"/>
</dbReference>
<protein>
    <submittedName>
        <fullName evidence="1">Uncharacterized protein</fullName>
    </submittedName>
</protein>
<accession>A0ABD3A1Q9</accession>
<organism evidence="1 2">
    <name type="scientific">Cinchona calisaya</name>
    <dbReference type="NCBI Taxonomy" id="153742"/>
    <lineage>
        <taxon>Eukaryota</taxon>
        <taxon>Viridiplantae</taxon>
        <taxon>Streptophyta</taxon>
        <taxon>Embryophyta</taxon>
        <taxon>Tracheophyta</taxon>
        <taxon>Spermatophyta</taxon>
        <taxon>Magnoliopsida</taxon>
        <taxon>eudicotyledons</taxon>
        <taxon>Gunneridae</taxon>
        <taxon>Pentapetalae</taxon>
        <taxon>asterids</taxon>
        <taxon>lamiids</taxon>
        <taxon>Gentianales</taxon>
        <taxon>Rubiaceae</taxon>
        <taxon>Cinchonoideae</taxon>
        <taxon>Cinchoneae</taxon>
        <taxon>Cinchona</taxon>
    </lineage>
</organism>
<gene>
    <name evidence="1" type="ORF">ACH5RR_017309</name>
</gene>
<keyword evidence="2" id="KW-1185">Reference proteome</keyword>
<dbReference type="AlphaFoldDB" id="A0ABD3A1Q9"/>
<dbReference type="Proteomes" id="UP001630127">
    <property type="component" value="Unassembled WGS sequence"/>
</dbReference>
<evidence type="ECO:0000313" key="1">
    <source>
        <dbReference type="EMBL" id="KAL3524475.1"/>
    </source>
</evidence>
<reference evidence="1 2" key="1">
    <citation type="submission" date="2024-11" db="EMBL/GenBank/DDBJ databases">
        <title>A near-complete genome assembly of Cinchona calisaya.</title>
        <authorList>
            <person name="Lian D.C."/>
            <person name="Zhao X.W."/>
            <person name="Wei L."/>
        </authorList>
    </citation>
    <scope>NUCLEOTIDE SEQUENCE [LARGE SCALE GENOMIC DNA]</scope>
    <source>
        <tissue evidence="1">Nenye</tissue>
    </source>
</reference>
<proteinExistence type="predicted"/>
<sequence>MRRFALSSIEATGPLIGEADYLEGIKDYRSSLIGKFLGEIGNLLIHWITKEVRAKVGGIAGEVQKVILPQIGSKEGKHIKALVKMDISKPLLRDTMLNVKGAHRWINFKYDKCLDFCYRCGILVGSSAAQNNKKEVVGKGEEFNSEGRLPSSSLCAKTTRLENVEDREMIEIVVVSFANHEEDQVCPRNKLQEDTKAEGQCQISHRPQSENAKIFFIVSANSIEAAILWEIVSLFYSWVQKISHKTRGLINMRQFNWDYMKEGARVKRIAKVIDAKSEDIINILEGKTNKVERKFRRLSHKIRKPLLDISNNNVIF</sequence>